<evidence type="ECO:0000259" key="1">
    <source>
        <dbReference type="Pfam" id="PF18367"/>
    </source>
</evidence>
<keyword evidence="4" id="KW-1185">Reference proteome</keyword>
<dbReference type="Proteomes" id="UP001059617">
    <property type="component" value="Chromosome"/>
</dbReference>
<dbReference type="RefSeq" id="WP_259869081.1">
    <property type="nucleotide sequence ID" value="NZ_BAAAST010000203.1"/>
</dbReference>
<dbReference type="InterPro" id="IPR048576">
    <property type="entry name" value="Rv2175c_wHTH"/>
</dbReference>
<dbReference type="InterPro" id="IPR041098">
    <property type="entry name" value="Rv2175c_C"/>
</dbReference>
<feature type="domain" description="DNA-binding protein Rv2175c wHTH" evidence="2">
    <location>
        <begin position="2"/>
        <end position="39"/>
    </location>
</feature>
<protein>
    <submittedName>
        <fullName evidence="3">Rv2175c family DNA-binding protein</fullName>
    </submittedName>
</protein>
<evidence type="ECO:0000313" key="4">
    <source>
        <dbReference type="Proteomes" id="UP001059617"/>
    </source>
</evidence>
<dbReference type="EMBL" id="CP073720">
    <property type="protein sequence ID" value="UWP87645.1"/>
    <property type="molecule type" value="Genomic_DNA"/>
</dbReference>
<dbReference type="Pfam" id="PF21531">
    <property type="entry name" value="Rv2175c_wHTH"/>
    <property type="match status" value="1"/>
</dbReference>
<keyword evidence="3" id="KW-0238">DNA-binding</keyword>
<dbReference type="GO" id="GO:0003677">
    <property type="term" value="F:DNA binding"/>
    <property type="evidence" value="ECO:0007669"/>
    <property type="project" value="UniProtKB-KW"/>
</dbReference>
<evidence type="ECO:0000313" key="3">
    <source>
        <dbReference type="EMBL" id="UWP87645.1"/>
    </source>
</evidence>
<proteinExistence type="predicted"/>
<accession>A0ABY5WDL5</accession>
<sequence length="102" mass="11126">MPDVAERLGIPVNRVHQLVRERSLIAVREGGVLRVPADFVTEAGVLKHLPGVLTVLSDAGYNEAEALRWLYTPDESLPGTPAEALRGNRATEVKRRAQALGF</sequence>
<dbReference type="Pfam" id="PF18367">
    <property type="entry name" value="Rv2175c_C"/>
    <property type="match status" value="1"/>
</dbReference>
<reference evidence="3" key="2">
    <citation type="submission" date="2022-09" db="EMBL/GenBank/DDBJ databases">
        <title>Biosynthetic gene clusters of Dactylosporangioum fulvum.</title>
        <authorList>
            <person name="Caradec T."/>
        </authorList>
    </citation>
    <scope>NUCLEOTIDE SEQUENCE</scope>
    <source>
        <strain evidence="3">NRRL B-16292</strain>
    </source>
</reference>
<evidence type="ECO:0000259" key="2">
    <source>
        <dbReference type="Pfam" id="PF21531"/>
    </source>
</evidence>
<organism evidence="3 4">
    <name type="scientific">Dactylosporangium fulvum</name>
    <dbReference type="NCBI Taxonomy" id="53359"/>
    <lineage>
        <taxon>Bacteria</taxon>
        <taxon>Bacillati</taxon>
        <taxon>Actinomycetota</taxon>
        <taxon>Actinomycetes</taxon>
        <taxon>Micromonosporales</taxon>
        <taxon>Micromonosporaceae</taxon>
        <taxon>Dactylosporangium</taxon>
    </lineage>
</organism>
<gene>
    <name evidence="3" type="ORF">Dfulv_39225</name>
</gene>
<reference evidence="3" key="1">
    <citation type="submission" date="2021-04" db="EMBL/GenBank/DDBJ databases">
        <authorList>
            <person name="Hartkoorn R.C."/>
            <person name="Beaudoing E."/>
            <person name="Hot D."/>
        </authorList>
    </citation>
    <scope>NUCLEOTIDE SEQUENCE</scope>
    <source>
        <strain evidence="3">NRRL B-16292</strain>
    </source>
</reference>
<feature type="domain" description="Rv2175c C-terminal" evidence="1">
    <location>
        <begin position="47"/>
        <end position="101"/>
    </location>
</feature>
<name>A0ABY5WDL5_9ACTN</name>